<dbReference type="InterPro" id="IPR016161">
    <property type="entry name" value="Ald_DH/histidinol_DH"/>
</dbReference>
<comment type="caution">
    <text evidence="4">The sequence shown here is derived from an EMBL/GenBank/DDBJ whole genome shotgun (WGS) entry which is preliminary data.</text>
</comment>
<dbReference type="GO" id="GO:0005737">
    <property type="term" value="C:cytoplasm"/>
    <property type="evidence" value="ECO:0007669"/>
    <property type="project" value="TreeGrafter"/>
</dbReference>
<evidence type="ECO:0000256" key="1">
    <source>
        <dbReference type="ARBA" id="ARBA00009986"/>
    </source>
</evidence>
<feature type="domain" description="Aldehyde dehydrogenase" evidence="3">
    <location>
        <begin position="2"/>
        <end position="90"/>
    </location>
</feature>
<dbReference type="InterPro" id="IPR015590">
    <property type="entry name" value="Aldehyde_DH_dom"/>
</dbReference>
<evidence type="ECO:0000313" key="5">
    <source>
        <dbReference type="Proteomes" id="UP000537204"/>
    </source>
</evidence>
<dbReference type="GO" id="GO:0004029">
    <property type="term" value="F:aldehyde dehydrogenase (NAD+) activity"/>
    <property type="evidence" value="ECO:0007669"/>
    <property type="project" value="TreeGrafter"/>
</dbReference>
<evidence type="ECO:0000256" key="2">
    <source>
        <dbReference type="ARBA" id="ARBA00023002"/>
    </source>
</evidence>
<protein>
    <submittedName>
        <fullName evidence="4">Acyl-CoA reductase-like NAD-dependent aldehyde dehydrogenase</fullName>
    </submittedName>
</protein>
<dbReference type="PANTHER" id="PTHR43570:SF16">
    <property type="entry name" value="ALDEHYDE DEHYDROGENASE TYPE III, ISOFORM Q"/>
    <property type="match status" value="1"/>
</dbReference>
<dbReference type="SUPFAM" id="SSF53720">
    <property type="entry name" value="ALDH-like"/>
    <property type="match status" value="1"/>
</dbReference>
<dbReference type="InterPro" id="IPR012394">
    <property type="entry name" value="Aldehyde_DH_NAD(P)"/>
</dbReference>
<sequence>MQKMLKENDQAFYQVLSSDFKSALLDVVIEVNAPVSIIEFTKSQLINWMEPQTVPVPKFLSEAGHYGTVYREPYGVTLVVGPFNAPLLCLLLLQLPHFPGVIQSF</sequence>
<evidence type="ECO:0000313" key="4">
    <source>
        <dbReference type="EMBL" id="MBB5638322.1"/>
    </source>
</evidence>
<comment type="similarity">
    <text evidence="1">Belongs to the aldehyde dehydrogenase family.</text>
</comment>
<proteinExistence type="inferred from homology"/>
<reference evidence="4 5" key="1">
    <citation type="submission" date="2020-08" db="EMBL/GenBank/DDBJ databases">
        <title>Genomic Encyclopedia of Type Strains, Phase IV (KMG-V): Genome sequencing to study the core and pangenomes of soil and plant-associated prokaryotes.</title>
        <authorList>
            <person name="Whitman W."/>
        </authorList>
    </citation>
    <scope>NUCLEOTIDE SEQUENCE [LARGE SCALE GENOMIC DNA]</scope>
    <source>
        <strain evidence="4 5">S3M1</strain>
    </source>
</reference>
<accession>A0A7W8ZQJ0</accession>
<keyword evidence="2" id="KW-0560">Oxidoreductase</keyword>
<dbReference type="AlphaFoldDB" id="A0A7W8ZQJ0"/>
<dbReference type="Gene3D" id="3.40.605.10">
    <property type="entry name" value="Aldehyde Dehydrogenase, Chain A, domain 1"/>
    <property type="match status" value="1"/>
</dbReference>
<dbReference type="PANTHER" id="PTHR43570">
    <property type="entry name" value="ALDEHYDE DEHYDROGENASE"/>
    <property type="match status" value="1"/>
</dbReference>
<evidence type="ECO:0000259" key="3">
    <source>
        <dbReference type="Pfam" id="PF00171"/>
    </source>
</evidence>
<dbReference type="Pfam" id="PF00171">
    <property type="entry name" value="Aldedh"/>
    <property type="match status" value="1"/>
</dbReference>
<organism evidence="4 5">
    <name type="scientific">Pedobacter cryoconitis</name>
    <dbReference type="NCBI Taxonomy" id="188932"/>
    <lineage>
        <taxon>Bacteria</taxon>
        <taxon>Pseudomonadati</taxon>
        <taxon>Bacteroidota</taxon>
        <taxon>Sphingobacteriia</taxon>
        <taxon>Sphingobacteriales</taxon>
        <taxon>Sphingobacteriaceae</taxon>
        <taxon>Pedobacter</taxon>
    </lineage>
</organism>
<dbReference type="EMBL" id="JACHCE010000008">
    <property type="protein sequence ID" value="MBB5638322.1"/>
    <property type="molecule type" value="Genomic_DNA"/>
</dbReference>
<dbReference type="Proteomes" id="UP000537204">
    <property type="component" value="Unassembled WGS sequence"/>
</dbReference>
<gene>
    <name evidence="4" type="ORF">HDE68_004251</name>
</gene>
<dbReference type="GO" id="GO:0006081">
    <property type="term" value="P:aldehyde metabolic process"/>
    <property type="evidence" value="ECO:0007669"/>
    <property type="project" value="InterPro"/>
</dbReference>
<dbReference type="InterPro" id="IPR016162">
    <property type="entry name" value="Ald_DH_N"/>
</dbReference>
<name>A0A7W8ZQJ0_9SPHI</name>